<evidence type="ECO:0000256" key="2">
    <source>
        <dbReference type="SAM" id="SignalP"/>
    </source>
</evidence>
<dbReference type="RefSeq" id="XP_003885086.1">
    <property type="nucleotide sequence ID" value="XM_003885037.1"/>
</dbReference>
<feature type="signal peptide" evidence="2">
    <location>
        <begin position="1"/>
        <end position="23"/>
    </location>
</feature>
<keyword evidence="2" id="KW-0732">Signal</keyword>
<dbReference type="Proteomes" id="UP000007494">
    <property type="component" value="Chromosome XI"/>
</dbReference>
<dbReference type="InParanoid" id="F0VMW2"/>
<protein>
    <recommendedName>
        <fullName evidence="6">Dense granule protein GRA4</fullName>
    </recommendedName>
</protein>
<dbReference type="EMBL" id="LN714486">
    <property type="protein sequence ID" value="CEL69782.1"/>
    <property type="molecule type" value="Genomic_DNA"/>
</dbReference>
<dbReference type="EMBL" id="FR823392">
    <property type="protein sequence ID" value="CBZ55058.1"/>
    <property type="molecule type" value="Genomic_DNA"/>
</dbReference>
<feature type="chain" id="PRO_5007655212" description="Dense granule protein GRA4" evidence="2">
    <location>
        <begin position="24"/>
        <end position="336"/>
    </location>
</feature>
<reference evidence="4" key="4">
    <citation type="journal article" date="2015" name="PLoS ONE">
        <title>Comprehensive Evaluation of Toxoplasma gondii VEG and Neospora caninum LIV Genomes with Tachyzoite Stage Transcriptome and Proteome Defines Novel Transcript Features.</title>
        <authorList>
            <person name="Ramaprasad A."/>
            <person name="Mourier T."/>
            <person name="Naeem R."/>
            <person name="Malas T.B."/>
            <person name="Moussa E."/>
            <person name="Panigrahi A."/>
            <person name="Vermont S.J."/>
            <person name="Otto T.D."/>
            <person name="Wastling J."/>
            <person name="Pain A."/>
        </authorList>
    </citation>
    <scope>NUCLEOTIDE SEQUENCE</scope>
    <source>
        <strain evidence="4">Liverpool</strain>
    </source>
</reference>
<dbReference type="AlphaFoldDB" id="F0VMW2"/>
<gene>
    <name evidence="4" type="ORF">BN1204_054830</name>
    <name evidence="3" type="ORF">NCLIV_054830</name>
</gene>
<evidence type="ECO:0000313" key="5">
    <source>
        <dbReference type="Proteomes" id="UP000007494"/>
    </source>
</evidence>
<dbReference type="GeneID" id="13446773"/>
<organism evidence="3 5">
    <name type="scientific">Neospora caninum (strain Liverpool)</name>
    <dbReference type="NCBI Taxonomy" id="572307"/>
    <lineage>
        <taxon>Eukaryota</taxon>
        <taxon>Sar</taxon>
        <taxon>Alveolata</taxon>
        <taxon>Apicomplexa</taxon>
        <taxon>Conoidasida</taxon>
        <taxon>Coccidia</taxon>
        <taxon>Eucoccidiorida</taxon>
        <taxon>Eimeriorina</taxon>
        <taxon>Sarcocystidae</taxon>
        <taxon>Neospora</taxon>
    </lineage>
</organism>
<evidence type="ECO:0000313" key="4">
    <source>
        <dbReference type="EMBL" id="CEL69782.1"/>
    </source>
</evidence>
<evidence type="ECO:0008006" key="6">
    <source>
        <dbReference type="Google" id="ProtNLM"/>
    </source>
</evidence>
<evidence type="ECO:0000256" key="1">
    <source>
        <dbReference type="SAM" id="MobiDB-lite"/>
    </source>
</evidence>
<reference evidence="5" key="3">
    <citation type="journal article" date="2012" name="PLoS Pathog.">
        <title>Comparative genomics of the apicomplexan parasites Toxoplasma gondii and Neospora caninum: Coccidia differing in host range and transmission strategy.</title>
        <authorList>
            <person name="Reid A.J."/>
            <person name="Vermont S.J."/>
            <person name="Cotton J.A."/>
            <person name="Harris D."/>
            <person name="Hill-Cawthorne G.A."/>
            <person name="Konen-Waisman S."/>
            <person name="Latham S.M."/>
            <person name="Mourier T."/>
            <person name="Norton R."/>
            <person name="Quail M.A."/>
            <person name="Sanders M."/>
            <person name="Shanmugam D."/>
            <person name="Sohal A."/>
            <person name="Wasmuth J.D."/>
            <person name="Brunk B."/>
            <person name="Grigg M.E."/>
            <person name="Howard J.C."/>
            <person name="Parkinson J."/>
            <person name="Roos D.S."/>
            <person name="Trees A.J."/>
            <person name="Berriman M."/>
            <person name="Pain A."/>
            <person name="Wastling J.M."/>
        </authorList>
    </citation>
    <scope>NUCLEOTIDE SEQUENCE [LARGE SCALE GENOMIC DNA]</scope>
    <source>
        <strain evidence="5">Liverpool</strain>
    </source>
</reference>
<dbReference type="VEuPathDB" id="ToxoDB:NCLIV_054830"/>
<accession>F0VMW2</accession>
<sequence>MKGLFFPPCVVVTAAWFVSGGECGHGSYIAGMAGEEGLYDNVARNTGNWPNMPPWYEHQYPYSPSNGQSGAQGQGQLIRVQRPDGSVMVMEQPPSMQVPQAGSYAGYGVPGGYPGPSTFYYPGTSHVGSASPNPPPSTPVPSPDYAAAGSTTAYPSVVYGQAYTPTGAAPTYRADMGTGMLPSYPVPQPSQPFSAPAAQFVYSYLGGSDPLLSLGAAHVLQGPQGLPPLYSHLGFDFLQTAEQPDSSDQIESAEAGGKRKWKATAVKRGLLAGLGALATVAAVAAASKAANKRVDGQDESAEASDAEKEETSRPPPYNPNHPTYTDLLEELKAMRH</sequence>
<proteinExistence type="predicted"/>
<name>F0VMW2_NEOCL</name>
<evidence type="ECO:0000313" key="3">
    <source>
        <dbReference type="EMBL" id="CBZ55058.1"/>
    </source>
</evidence>
<dbReference type="eggNOG" id="ENOG502TMAK">
    <property type="taxonomic scope" value="Eukaryota"/>
</dbReference>
<keyword evidence="5" id="KW-1185">Reference proteome</keyword>
<reference evidence="3" key="2">
    <citation type="submission" date="2011-03" db="EMBL/GenBank/DDBJ databases">
        <title>Comparative genomics and transcriptomics of Neospora caninum and Toxoplasma gondii.</title>
        <authorList>
            <person name="Reid A.J."/>
            <person name="Sohal A."/>
            <person name="Harris D."/>
            <person name="Quail M."/>
            <person name="Sanders M."/>
            <person name="Berriman M."/>
            <person name="Wastling J.M."/>
            <person name="Pain A."/>
        </authorList>
    </citation>
    <scope>NUCLEOTIDE SEQUENCE</scope>
    <source>
        <strain evidence="3">Liverpool</strain>
    </source>
</reference>
<reference evidence="3" key="1">
    <citation type="submission" date="2011-02" db="EMBL/GenBank/DDBJ databases">
        <authorList>
            <person name="Aslett M."/>
        </authorList>
    </citation>
    <scope>NUCLEOTIDE SEQUENCE</scope>
    <source>
        <strain evidence="3">Liverpool</strain>
    </source>
</reference>
<feature type="region of interest" description="Disordered" evidence="1">
    <location>
        <begin position="290"/>
        <end position="324"/>
    </location>
</feature>